<proteinExistence type="predicted"/>
<keyword evidence="9" id="KW-1185">Reference proteome</keyword>
<feature type="transmembrane region" description="Helical" evidence="6">
    <location>
        <begin position="207"/>
        <end position="229"/>
    </location>
</feature>
<evidence type="ECO:0000256" key="1">
    <source>
        <dbReference type="ARBA" id="ARBA00004141"/>
    </source>
</evidence>
<dbReference type="PANTHER" id="PTHR30071">
    <property type="entry name" value="HEME EXPORTER PROTEIN C"/>
    <property type="match status" value="1"/>
</dbReference>
<feature type="transmembrane region" description="Helical" evidence="6">
    <location>
        <begin position="167"/>
        <end position="187"/>
    </location>
</feature>
<reference evidence="9" key="1">
    <citation type="journal article" date="2019" name="Int. J. Syst. Evol. Microbiol.">
        <title>The Global Catalogue of Microorganisms (GCM) 10K type strain sequencing project: providing services to taxonomists for standard genome sequencing and annotation.</title>
        <authorList>
            <consortium name="The Broad Institute Genomics Platform"/>
            <consortium name="The Broad Institute Genome Sequencing Center for Infectious Disease"/>
            <person name="Wu L."/>
            <person name="Ma J."/>
        </authorList>
    </citation>
    <scope>NUCLEOTIDE SEQUENCE [LARGE SCALE GENOMIC DNA]</scope>
    <source>
        <strain evidence="9">TISTR 1514</strain>
    </source>
</reference>
<feature type="domain" description="Cytochrome c assembly protein" evidence="7">
    <location>
        <begin position="138"/>
        <end position="351"/>
    </location>
</feature>
<dbReference type="InterPro" id="IPR045062">
    <property type="entry name" value="Cyt_c_biogenesis_CcsA/CcmC"/>
</dbReference>
<accession>A0ABW5UZ72</accession>
<dbReference type="PANTHER" id="PTHR30071:SF1">
    <property type="entry name" value="CYTOCHROME B_B6 PROTEIN-RELATED"/>
    <property type="match status" value="1"/>
</dbReference>
<dbReference type="Proteomes" id="UP001597492">
    <property type="component" value="Unassembled WGS sequence"/>
</dbReference>
<dbReference type="InterPro" id="IPR002541">
    <property type="entry name" value="Cyt_c_assembly"/>
</dbReference>
<organism evidence="8 9">
    <name type="scientific">Gulosibacter faecalis</name>
    <dbReference type="NCBI Taxonomy" id="272240"/>
    <lineage>
        <taxon>Bacteria</taxon>
        <taxon>Bacillati</taxon>
        <taxon>Actinomycetota</taxon>
        <taxon>Actinomycetes</taxon>
        <taxon>Micrococcales</taxon>
        <taxon>Microbacteriaceae</taxon>
        <taxon>Gulosibacter</taxon>
    </lineage>
</organism>
<evidence type="ECO:0000313" key="8">
    <source>
        <dbReference type="EMBL" id="MFD2757729.1"/>
    </source>
</evidence>
<feature type="transmembrane region" description="Helical" evidence="6">
    <location>
        <begin position="110"/>
        <end position="132"/>
    </location>
</feature>
<keyword evidence="2 6" id="KW-0812">Transmembrane</keyword>
<dbReference type="NCBIfam" id="TIGR03144">
    <property type="entry name" value="cytochr_II_ccsB"/>
    <property type="match status" value="1"/>
</dbReference>
<evidence type="ECO:0000259" key="7">
    <source>
        <dbReference type="Pfam" id="PF01578"/>
    </source>
</evidence>
<evidence type="ECO:0000256" key="5">
    <source>
        <dbReference type="ARBA" id="ARBA00023136"/>
    </source>
</evidence>
<gene>
    <name evidence="8" type="primary">ccsB</name>
    <name evidence="8" type="ORF">ACFSW7_04965</name>
</gene>
<dbReference type="InterPro" id="IPR017562">
    <property type="entry name" value="Cyt_c_biogenesis_CcsA"/>
</dbReference>
<dbReference type="EMBL" id="JBHUNE010000003">
    <property type="protein sequence ID" value="MFD2757729.1"/>
    <property type="molecule type" value="Genomic_DNA"/>
</dbReference>
<evidence type="ECO:0000313" key="9">
    <source>
        <dbReference type="Proteomes" id="UP001597492"/>
    </source>
</evidence>
<sequence>MIESLITWSDTAYYVTICVYAVAFILFALDLANRGSAEAKKAAAARSAGSAVGATARELVGANVGQAAADSGIVTSKAADASADSGVKSTSTKSDGATWRDRRATRMLPVAMVATLIGFAAHFTSALTLGLAAGRVPWSNMYEFTLTATMLIVLVFLVSQFWQDLRFLGTFVTGMVTLFLGIATVGFRVEVMPLQPALQSGWLVVHVFIASLATGFLALGFALSVLQLLQQRREARIRAGLGSSRRGPMSALPGSERLEDLSFRVNVVGFIFWTFTLVAGAIWAEAAWGRYWGWDTKEVWTFIIWVVYAGYLHARGTKGWRGSPSAWLSITGFAAVMFNFGIVNVFFKGLHAYSGL</sequence>
<keyword evidence="4 6" id="KW-1133">Transmembrane helix</keyword>
<evidence type="ECO:0000256" key="6">
    <source>
        <dbReference type="SAM" id="Phobius"/>
    </source>
</evidence>
<keyword evidence="5 6" id="KW-0472">Membrane</keyword>
<feature type="transmembrane region" description="Helical" evidence="6">
    <location>
        <begin position="299"/>
        <end position="314"/>
    </location>
</feature>
<evidence type="ECO:0000256" key="3">
    <source>
        <dbReference type="ARBA" id="ARBA00022748"/>
    </source>
</evidence>
<keyword evidence="3" id="KW-0201">Cytochrome c-type biogenesis</keyword>
<protein>
    <submittedName>
        <fullName evidence="8">C-type cytochrome biogenesis protein CcsB</fullName>
    </submittedName>
</protein>
<dbReference type="RefSeq" id="WP_019618280.1">
    <property type="nucleotide sequence ID" value="NZ_JBHUNE010000003.1"/>
</dbReference>
<evidence type="ECO:0000256" key="2">
    <source>
        <dbReference type="ARBA" id="ARBA00022692"/>
    </source>
</evidence>
<comment type="caution">
    <text evidence="8">The sequence shown here is derived from an EMBL/GenBank/DDBJ whole genome shotgun (WGS) entry which is preliminary data.</text>
</comment>
<feature type="transmembrane region" description="Helical" evidence="6">
    <location>
        <begin position="326"/>
        <end position="347"/>
    </location>
</feature>
<feature type="transmembrane region" description="Helical" evidence="6">
    <location>
        <begin position="265"/>
        <end position="284"/>
    </location>
</feature>
<dbReference type="Pfam" id="PF01578">
    <property type="entry name" value="Cytochrom_C_asm"/>
    <property type="match status" value="1"/>
</dbReference>
<evidence type="ECO:0000256" key="4">
    <source>
        <dbReference type="ARBA" id="ARBA00022989"/>
    </source>
</evidence>
<name>A0ABW5UZ72_9MICO</name>
<feature type="transmembrane region" description="Helical" evidence="6">
    <location>
        <begin position="12"/>
        <end position="32"/>
    </location>
</feature>
<feature type="transmembrane region" description="Helical" evidence="6">
    <location>
        <begin position="144"/>
        <end position="162"/>
    </location>
</feature>
<comment type="subcellular location">
    <subcellularLocation>
        <location evidence="1">Membrane</location>
        <topology evidence="1">Multi-pass membrane protein</topology>
    </subcellularLocation>
</comment>